<name>A0A2Y9ARQ0_9MICO</name>
<dbReference type="SUPFAM" id="SSF54593">
    <property type="entry name" value="Glyoxalase/Bleomycin resistance protein/Dihydroxybiphenyl dioxygenase"/>
    <property type="match status" value="1"/>
</dbReference>
<evidence type="ECO:0000313" key="2">
    <source>
        <dbReference type="Proteomes" id="UP000250222"/>
    </source>
</evidence>
<dbReference type="RefSeq" id="WP_110853833.1">
    <property type="nucleotide sequence ID" value="NZ_QKLZ01000020.1"/>
</dbReference>
<gene>
    <name evidence="1" type="ORF">SAMN05216184_12034</name>
</gene>
<organism evidence="1 2">
    <name type="scientific">Georgenia satyanarayanai</name>
    <dbReference type="NCBI Taxonomy" id="860221"/>
    <lineage>
        <taxon>Bacteria</taxon>
        <taxon>Bacillati</taxon>
        <taxon>Actinomycetota</taxon>
        <taxon>Actinomycetes</taxon>
        <taxon>Micrococcales</taxon>
        <taxon>Bogoriellaceae</taxon>
        <taxon>Georgenia</taxon>
    </lineage>
</organism>
<dbReference type="InterPro" id="IPR029068">
    <property type="entry name" value="Glyas_Bleomycin-R_OHBP_Dase"/>
</dbReference>
<dbReference type="OrthoDB" id="9809391at2"/>
<protein>
    <recommendedName>
        <fullName evidence="3">Glyoxalase/Bleomycin resistance protein/Dioxygenase superfamily protein</fullName>
    </recommendedName>
</protein>
<reference evidence="1 2" key="1">
    <citation type="submission" date="2016-10" db="EMBL/GenBank/DDBJ databases">
        <authorList>
            <person name="Cai Z."/>
        </authorList>
    </citation>
    <scope>NUCLEOTIDE SEQUENCE [LARGE SCALE GENOMIC DNA]</scope>
    <source>
        <strain evidence="1 2">CGMCC 1.10826</strain>
    </source>
</reference>
<evidence type="ECO:0008006" key="3">
    <source>
        <dbReference type="Google" id="ProtNLM"/>
    </source>
</evidence>
<keyword evidence="2" id="KW-1185">Reference proteome</keyword>
<proteinExistence type="predicted"/>
<sequence>MSVVAADAATVDAAWARARDGADLGVTEALRDTDYGSHTFGVRDRDGNLWTVGTYRGTGATV</sequence>
<dbReference type="EMBL" id="UETB01000020">
    <property type="protein sequence ID" value="SSA47054.1"/>
    <property type="molecule type" value="Genomic_DNA"/>
</dbReference>
<accession>A0A2Y9ARQ0</accession>
<dbReference type="Proteomes" id="UP000250222">
    <property type="component" value="Unassembled WGS sequence"/>
</dbReference>
<evidence type="ECO:0000313" key="1">
    <source>
        <dbReference type="EMBL" id="SSA47054.1"/>
    </source>
</evidence>
<dbReference type="Gene3D" id="3.10.180.10">
    <property type="entry name" value="2,3-Dihydroxybiphenyl 1,2-Dioxygenase, domain 1"/>
    <property type="match status" value="1"/>
</dbReference>
<dbReference type="AlphaFoldDB" id="A0A2Y9ARQ0"/>